<feature type="region of interest" description="Disordered" evidence="1">
    <location>
        <begin position="286"/>
        <end position="347"/>
    </location>
</feature>
<sequence length="347" mass="36939">MQTSFATYLYLYLATLSLIDAQFPQQCYYAPGKLAGSAIIPCGDPALGVQSCCQNGDFCMSDSVCYNSKTGVTYQYGCTDSSYNNRLACPKKCGLDVEKSNWIGLIYCNASGNQWDCNHPDTCADYCPSNAIWQQAIQSLPTRPRGCDDLHPQKGAFAGPTSLAPIMLLPTNLGGMTSYYSLSANGGSYVTYTATTPYPTTTTSIQTTTASSSTRSGGLTTGAKAGIGAGIGTAVLAIFALAAYLLMKRRKRSKVEQKIVTAPDNAVGEQGTVMDQDHWSTKAELANDAQTQRSPVPPPQELPTNNSGQDLSLRGKGGVESDKSVVHELPDNDTAKYTHVAKDTHAA</sequence>
<proteinExistence type="predicted"/>
<name>A0A517LHG4_9PEZI</name>
<reference evidence="4 5" key="1">
    <citation type="submission" date="2019-07" db="EMBL/GenBank/DDBJ databases">
        <title>Finished genome of Venturia effusa.</title>
        <authorList>
            <person name="Young C.A."/>
            <person name="Cox M.P."/>
            <person name="Ganley A.R.D."/>
            <person name="David W.J."/>
        </authorList>
    </citation>
    <scope>NUCLEOTIDE SEQUENCE [LARGE SCALE GENOMIC DNA]</scope>
    <source>
        <strain evidence="5">albino</strain>
    </source>
</reference>
<feature type="chain" id="PRO_5021730611" description="Mid2 domain-containing protein" evidence="3">
    <location>
        <begin position="22"/>
        <end position="347"/>
    </location>
</feature>
<evidence type="ECO:0008006" key="6">
    <source>
        <dbReference type="Google" id="ProtNLM"/>
    </source>
</evidence>
<keyword evidence="3" id="KW-0732">Signal</keyword>
<dbReference type="OrthoDB" id="4148662at2759"/>
<feature type="transmembrane region" description="Helical" evidence="2">
    <location>
        <begin position="225"/>
        <end position="247"/>
    </location>
</feature>
<dbReference type="STRING" id="50376.A0A517LHG4"/>
<evidence type="ECO:0000256" key="1">
    <source>
        <dbReference type="SAM" id="MobiDB-lite"/>
    </source>
</evidence>
<keyword evidence="2" id="KW-1133">Transmembrane helix</keyword>
<evidence type="ECO:0000256" key="3">
    <source>
        <dbReference type="SAM" id="SignalP"/>
    </source>
</evidence>
<evidence type="ECO:0000313" key="4">
    <source>
        <dbReference type="EMBL" id="QDS75082.1"/>
    </source>
</evidence>
<evidence type="ECO:0000256" key="2">
    <source>
        <dbReference type="SAM" id="Phobius"/>
    </source>
</evidence>
<dbReference type="EMBL" id="CP042196">
    <property type="protein sequence ID" value="QDS75082.1"/>
    <property type="molecule type" value="Genomic_DNA"/>
</dbReference>
<keyword evidence="2" id="KW-0812">Transmembrane</keyword>
<organism evidence="4 5">
    <name type="scientific">Venturia effusa</name>
    <dbReference type="NCBI Taxonomy" id="50376"/>
    <lineage>
        <taxon>Eukaryota</taxon>
        <taxon>Fungi</taxon>
        <taxon>Dikarya</taxon>
        <taxon>Ascomycota</taxon>
        <taxon>Pezizomycotina</taxon>
        <taxon>Dothideomycetes</taxon>
        <taxon>Pleosporomycetidae</taxon>
        <taxon>Venturiales</taxon>
        <taxon>Venturiaceae</taxon>
        <taxon>Venturia</taxon>
    </lineage>
</organism>
<protein>
    <recommendedName>
        <fullName evidence="6">Mid2 domain-containing protein</fullName>
    </recommendedName>
</protein>
<accession>A0A517LHG4</accession>
<evidence type="ECO:0000313" key="5">
    <source>
        <dbReference type="Proteomes" id="UP000316270"/>
    </source>
</evidence>
<keyword evidence="2" id="KW-0472">Membrane</keyword>
<dbReference type="AlphaFoldDB" id="A0A517LHG4"/>
<feature type="signal peptide" evidence="3">
    <location>
        <begin position="1"/>
        <end position="21"/>
    </location>
</feature>
<gene>
    <name evidence="4" type="ORF">FKW77_006880</name>
</gene>
<dbReference type="Proteomes" id="UP000316270">
    <property type="component" value="Chromosome 12"/>
</dbReference>
<feature type="compositionally biased region" description="Basic and acidic residues" evidence="1">
    <location>
        <begin position="317"/>
        <end position="347"/>
    </location>
</feature>
<keyword evidence="5" id="KW-1185">Reference proteome</keyword>